<keyword evidence="2" id="KW-1277">Toxin-antitoxin system</keyword>
<gene>
    <name evidence="3" type="ORF">Apa02nite_078590</name>
</gene>
<reference evidence="3 4" key="1">
    <citation type="submission" date="2021-01" db="EMBL/GenBank/DDBJ databases">
        <title>Whole genome shotgun sequence of Actinoplanes palleronii NBRC 14916.</title>
        <authorList>
            <person name="Komaki H."/>
            <person name="Tamura T."/>
        </authorList>
    </citation>
    <scope>NUCLEOTIDE SEQUENCE [LARGE SCALE GENOMIC DNA]</scope>
    <source>
        <strain evidence="3 4">NBRC 14916</strain>
    </source>
</reference>
<comment type="caution">
    <text evidence="3">The sequence shown here is derived from an EMBL/GenBank/DDBJ whole genome shotgun (WGS) entry which is preliminary data.</text>
</comment>
<dbReference type="SUPFAM" id="SSF50118">
    <property type="entry name" value="Cell growth inhibitor/plasmid maintenance toxic component"/>
    <property type="match status" value="1"/>
</dbReference>
<dbReference type="EMBL" id="BOMS01000131">
    <property type="protein sequence ID" value="GIE71751.1"/>
    <property type="molecule type" value="Genomic_DNA"/>
</dbReference>
<dbReference type="InterPro" id="IPR011067">
    <property type="entry name" value="Plasmid_toxin/cell-grow_inhib"/>
</dbReference>
<dbReference type="RefSeq" id="WP_203829547.1">
    <property type="nucleotide sequence ID" value="NZ_BOMS01000131.1"/>
</dbReference>
<dbReference type="Pfam" id="PF02452">
    <property type="entry name" value="PemK_toxin"/>
    <property type="match status" value="1"/>
</dbReference>
<sequence length="100" mass="10909">MIRGEVYEYTIGNMRARIVVVSANPYNPQRATFAVILGADVPTPKSPSLVPLAAGDPTRGTIDMTRLRPLTRENLGARIGRLTRTTLLAVDDALRTYLGL</sequence>
<evidence type="ECO:0008006" key="5">
    <source>
        <dbReference type="Google" id="ProtNLM"/>
    </source>
</evidence>
<organism evidence="3 4">
    <name type="scientific">Actinoplanes palleronii</name>
    <dbReference type="NCBI Taxonomy" id="113570"/>
    <lineage>
        <taxon>Bacteria</taxon>
        <taxon>Bacillati</taxon>
        <taxon>Actinomycetota</taxon>
        <taxon>Actinomycetes</taxon>
        <taxon>Micromonosporales</taxon>
        <taxon>Micromonosporaceae</taxon>
        <taxon>Actinoplanes</taxon>
    </lineage>
</organism>
<keyword evidence="4" id="KW-1185">Reference proteome</keyword>
<evidence type="ECO:0000256" key="2">
    <source>
        <dbReference type="ARBA" id="ARBA00022649"/>
    </source>
</evidence>
<evidence type="ECO:0000256" key="1">
    <source>
        <dbReference type="ARBA" id="ARBA00007521"/>
    </source>
</evidence>
<evidence type="ECO:0000313" key="4">
    <source>
        <dbReference type="Proteomes" id="UP000624709"/>
    </source>
</evidence>
<dbReference type="Gene3D" id="2.30.30.110">
    <property type="match status" value="1"/>
</dbReference>
<dbReference type="Proteomes" id="UP000624709">
    <property type="component" value="Unassembled WGS sequence"/>
</dbReference>
<accession>A0ABQ4BM57</accession>
<comment type="similarity">
    <text evidence="1">Belongs to the PemK/MazF family.</text>
</comment>
<proteinExistence type="inferred from homology"/>
<name>A0ABQ4BM57_9ACTN</name>
<protein>
    <recommendedName>
        <fullName evidence="5">mRNA interferase</fullName>
    </recommendedName>
</protein>
<evidence type="ECO:0000313" key="3">
    <source>
        <dbReference type="EMBL" id="GIE71751.1"/>
    </source>
</evidence>
<dbReference type="InterPro" id="IPR003477">
    <property type="entry name" value="PemK-like"/>
</dbReference>